<organism evidence="2">
    <name type="scientific">Caenorhabditis brenneri</name>
    <name type="common">Nematode worm</name>
    <dbReference type="NCBI Taxonomy" id="135651"/>
    <lineage>
        <taxon>Eukaryota</taxon>
        <taxon>Metazoa</taxon>
        <taxon>Ecdysozoa</taxon>
        <taxon>Nematoda</taxon>
        <taxon>Chromadorea</taxon>
        <taxon>Rhabditida</taxon>
        <taxon>Rhabditina</taxon>
        <taxon>Rhabditomorpha</taxon>
        <taxon>Rhabditoidea</taxon>
        <taxon>Rhabditidae</taxon>
        <taxon>Peloderinae</taxon>
        <taxon>Caenorhabditis</taxon>
    </lineage>
</organism>
<dbReference type="EMBL" id="GL380290">
    <property type="protein sequence ID" value="EGT52402.1"/>
    <property type="molecule type" value="Genomic_DNA"/>
</dbReference>
<reference evidence="2" key="1">
    <citation type="submission" date="2011-07" db="EMBL/GenBank/DDBJ databases">
        <authorList>
            <consortium name="Caenorhabditis brenneri Sequencing and Analysis Consortium"/>
            <person name="Wilson R.K."/>
        </authorList>
    </citation>
    <scope>NUCLEOTIDE SEQUENCE [LARGE SCALE GENOMIC DNA]</scope>
    <source>
        <strain evidence="2">PB2801</strain>
    </source>
</reference>
<evidence type="ECO:0000313" key="2">
    <source>
        <dbReference type="Proteomes" id="UP000008068"/>
    </source>
</evidence>
<dbReference type="AlphaFoldDB" id="G0PDT3"/>
<keyword evidence="2" id="KW-1185">Reference proteome</keyword>
<accession>G0PDT3</accession>
<proteinExistence type="predicted"/>
<name>G0PDT3_CAEBE</name>
<dbReference type="HOGENOM" id="CLU_3417431_0_0_1"/>
<gene>
    <name evidence="1" type="ORF">CAEBREN_05457</name>
</gene>
<protein>
    <submittedName>
        <fullName evidence="1">Uncharacterized protein</fullName>
    </submittedName>
</protein>
<sequence length="26" mass="3134">MKFQMHSPQNVSQRPELKLLKMSFLD</sequence>
<dbReference type="Proteomes" id="UP000008068">
    <property type="component" value="Unassembled WGS sequence"/>
</dbReference>
<evidence type="ECO:0000313" key="1">
    <source>
        <dbReference type="EMBL" id="EGT52402.1"/>
    </source>
</evidence>
<dbReference type="InParanoid" id="G0PDT3"/>